<dbReference type="SUPFAM" id="SSF143100">
    <property type="entry name" value="TTHA1013/TTHA0281-like"/>
    <property type="match status" value="1"/>
</dbReference>
<evidence type="ECO:0000313" key="1">
    <source>
        <dbReference type="EMBL" id="KAA6316546.1"/>
    </source>
</evidence>
<reference evidence="1" key="1">
    <citation type="submission" date="2019-03" db="EMBL/GenBank/DDBJ databases">
        <title>Single cell metagenomics reveals metabolic interactions within the superorganism composed of flagellate Streblomastix strix and complex community of Bacteroidetes bacteria on its surface.</title>
        <authorList>
            <person name="Treitli S.C."/>
            <person name="Kolisko M."/>
            <person name="Husnik F."/>
            <person name="Keeling P."/>
            <person name="Hampl V."/>
        </authorList>
    </citation>
    <scope>NUCLEOTIDE SEQUENCE</scope>
    <source>
        <strain evidence="1">STM</strain>
    </source>
</reference>
<proteinExistence type="predicted"/>
<organism evidence="1">
    <name type="scientific">termite gut metagenome</name>
    <dbReference type="NCBI Taxonomy" id="433724"/>
    <lineage>
        <taxon>unclassified sequences</taxon>
        <taxon>metagenomes</taxon>
        <taxon>organismal metagenomes</taxon>
    </lineage>
</organism>
<accession>A0A5J4Q3Q3</accession>
<sequence length="130" mass="15062">MPGKLGFNAELTNGKNKFMKVQLELYKFKENDIHIIYCPSLDLSACGETDADVKKAFGEILTIHINYCIQENTFIKDLQKHGWLIQKEKQRGIKAPTTEMLLSKSKTLKDIIYNKEYEKVSEYVEMPELI</sequence>
<comment type="caution">
    <text evidence="1">The sequence shown here is derived from an EMBL/GenBank/DDBJ whole genome shotgun (WGS) entry which is preliminary data.</text>
</comment>
<dbReference type="AlphaFoldDB" id="A0A5J4Q3Q3"/>
<name>A0A5J4Q3Q3_9ZZZZ</name>
<dbReference type="InterPro" id="IPR035069">
    <property type="entry name" value="TTHA1013/TTHA0281-like"/>
</dbReference>
<gene>
    <name evidence="1" type="ORF">EZS27_033159</name>
</gene>
<protein>
    <submittedName>
        <fullName evidence="1">Uncharacterized protein</fullName>
    </submittedName>
</protein>
<dbReference type="EMBL" id="SNRY01004839">
    <property type="protein sequence ID" value="KAA6316546.1"/>
    <property type="molecule type" value="Genomic_DNA"/>
</dbReference>